<dbReference type="AlphaFoldDB" id="A0A2P2MXJ3"/>
<accession>A0A2P2MXJ3</accession>
<proteinExistence type="predicted"/>
<dbReference type="EMBL" id="GGEC01054442">
    <property type="protein sequence ID" value="MBX34926.1"/>
    <property type="molecule type" value="Transcribed_RNA"/>
</dbReference>
<evidence type="ECO:0000313" key="1">
    <source>
        <dbReference type="EMBL" id="MBX34926.1"/>
    </source>
</evidence>
<protein>
    <submittedName>
        <fullName evidence="1">Uncharacterized protein</fullName>
    </submittedName>
</protein>
<reference evidence="1" key="1">
    <citation type="submission" date="2018-02" db="EMBL/GenBank/DDBJ databases">
        <title>Rhizophora mucronata_Transcriptome.</title>
        <authorList>
            <person name="Meera S.P."/>
            <person name="Sreeshan A."/>
            <person name="Augustine A."/>
        </authorList>
    </citation>
    <scope>NUCLEOTIDE SEQUENCE</scope>
    <source>
        <tissue evidence="1">Leaf</tissue>
    </source>
</reference>
<organism evidence="1">
    <name type="scientific">Rhizophora mucronata</name>
    <name type="common">Asiatic mangrove</name>
    <dbReference type="NCBI Taxonomy" id="61149"/>
    <lineage>
        <taxon>Eukaryota</taxon>
        <taxon>Viridiplantae</taxon>
        <taxon>Streptophyta</taxon>
        <taxon>Embryophyta</taxon>
        <taxon>Tracheophyta</taxon>
        <taxon>Spermatophyta</taxon>
        <taxon>Magnoliopsida</taxon>
        <taxon>eudicotyledons</taxon>
        <taxon>Gunneridae</taxon>
        <taxon>Pentapetalae</taxon>
        <taxon>rosids</taxon>
        <taxon>fabids</taxon>
        <taxon>Malpighiales</taxon>
        <taxon>Rhizophoraceae</taxon>
        <taxon>Rhizophora</taxon>
    </lineage>
</organism>
<sequence>MEECQSWIGIGRQRKLMEPIQDDSSILFRTEVNTSRLAVEGAASGGLKWCQ</sequence>
<name>A0A2P2MXJ3_RHIMU</name>